<dbReference type="EMBL" id="MT143262">
    <property type="protein sequence ID" value="QJA94813.1"/>
    <property type="molecule type" value="Genomic_DNA"/>
</dbReference>
<name>A0A6M3LJX2_9ZZZZ</name>
<gene>
    <name evidence="1" type="ORF">MM415B03735_0014</name>
</gene>
<proteinExistence type="predicted"/>
<evidence type="ECO:0000313" key="1">
    <source>
        <dbReference type="EMBL" id="QJA94813.1"/>
    </source>
</evidence>
<organism evidence="1">
    <name type="scientific">viral metagenome</name>
    <dbReference type="NCBI Taxonomy" id="1070528"/>
    <lineage>
        <taxon>unclassified sequences</taxon>
        <taxon>metagenomes</taxon>
        <taxon>organismal metagenomes</taxon>
    </lineage>
</organism>
<protein>
    <submittedName>
        <fullName evidence="1">Putative regulatory protein</fullName>
    </submittedName>
</protein>
<accession>A0A6M3LJX2</accession>
<dbReference type="NCBIfam" id="TIGR02681">
    <property type="entry name" value="phage_pRha"/>
    <property type="match status" value="1"/>
</dbReference>
<dbReference type="InterPro" id="IPR014054">
    <property type="entry name" value="Phage_regulatory_Rha"/>
</dbReference>
<dbReference type="Pfam" id="PF09669">
    <property type="entry name" value="Phage_pRha"/>
    <property type="match status" value="1"/>
</dbReference>
<sequence>MSAKLVKVEQEKLVHIKRGVPVTTSLIVARAFGKRHDSVTRSILNLKDLDEFNRLTFVEREYVDVRGKTQPMYEMNRDSFVMLVMSFTGQKAFQWKLNFMEAFNALEEEVIRQHNEDWKQARLDGKAVRRELTNEIKAFIEYAKAQGSIHADHYYENLSKAINKALFILEDDAPKAFRNLLSGAQLAFVATAEHVAHKGLVEAMAMGLHYKECYAFARDKVFAFAATVGQTPVRNPLALLPPAPSE</sequence>
<dbReference type="AlphaFoldDB" id="A0A6M3LJX2"/>
<reference evidence="1" key="1">
    <citation type="submission" date="2020-03" db="EMBL/GenBank/DDBJ databases">
        <title>The deep terrestrial virosphere.</title>
        <authorList>
            <person name="Holmfeldt K."/>
            <person name="Nilsson E."/>
            <person name="Simone D."/>
            <person name="Lopez-Fernandez M."/>
            <person name="Wu X."/>
            <person name="de Brujin I."/>
            <person name="Lundin D."/>
            <person name="Andersson A."/>
            <person name="Bertilsson S."/>
            <person name="Dopson M."/>
        </authorList>
    </citation>
    <scope>NUCLEOTIDE SEQUENCE</scope>
    <source>
        <strain evidence="1">MM415B03735</strain>
    </source>
</reference>